<reference evidence="3" key="1">
    <citation type="submission" date="2016-10" db="EMBL/GenBank/DDBJ databases">
        <authorList>
            <person name="Varghese N."/>
            <person name="Submissions S."/>
        </authorList>
    </citation>
    <scope>NUCLEOTIDE SEQUENCE [LARGE SCALE GENOMIC DNA]</scope>
    <source>
        <strain evidence="3">DSM 22427</strain>
    </source>
</reference>
<evidence type="ECO:0000313" key="2">
    <source>
        <dbReference type="EMBL" id="SFS98921.1"/>
    </source>
</evidence>
<accession>A0A1I6UBZ1</accession>
<evidence type="ECO:0000313" key="3">
    <source>
        <dbReference type="Proteomes" id="UP000199199"/>
    </source>
</evidence>
<dbReference type="EMBL" id="FOZS01000004">
    <property type="protein sequence ID" value="SFS98921.1"/>
    <property type="molecule type" value="Genomic_DNA"/>
</dbReference>
<dbReference type="RefSeq" id="WP_092906843.1">
    <property type="nucleotide sequence ID" value="NZ_FOZS01000004.1"/>
</dbReference>
<feature type="region of interest" description="Disordered" evidence="1">
    <location>
        <begin position="41"/>
        <end position="70"/>
    </location>
</feature>
<dbReference type="OrthoDB" id="322936at2157"/>
<proteinExistence type="predicted"/>
<evidence type="ECO:0000256" key="1">
    <source>
        <dbReference type="SAM" id="MobiDB-lite"/>
    </source>
</evidence>
<dbReference type="Proteomes" id="UP000199199">
    <property type="component" value="Unassembled WGS sequence"/>
</dbReference>
<gene>
    <name evidence="2" type="ORF">SAMN04488556_3728</name>
</gene>
<organism evidence="2 3">
    <name type="scientific">Halostagnicola kamekurae</name>
    <dbReference type="NCBI Taxonomy" id="619731"/>
    <lineage>
        <taxon>Archaea</taxon>
        <taxon>Methanobacteriati</taxon>
        <taxon>Methanobacteriota</taxon>
        <taxon>Stenosarchaea group</taxon>
        <taxon>Halobacteria</taxon>
        <taxon>Halobacteriales</taxon>
        <taxon>Natrialbaceae</taxon>
        <taxon>Halostagnicola</taxon>
    </lineage>
</organism>
<dbReference type="AlphaFoldDB" id="A0A1I6UBZ1"/>
<name>A0A1I6UBZ1_9EURY</name>
<protein>
    <submittedName>
        <fullName evidence="2">Uncharacterized protein</fullName>
    </submittedName>
</protein>
<sequence length="70" mass="7885">MARSESGSDWNEEQITNAELEAFEDSVGELGDRVSEFLAKSDHTPADIEKAVREYDMPDPLEDRPAEEDN</sequence>
<feature type="compositionally biased region" description="Basic and acidic residues" evidence="1">
    <location>
        <begin position="41"/>
        <end position="64"/>
    </location>
</feature>
<keyword evidence="3" id="KW-1185">Reference proteome</keyword>